<evidence type="ECO:0000313" key="3">
    <source>
        <dbReference type="Proteomes" id="UP001549110"/>
    </source>
</evidence>
<dbReference type="EMBL" id="JBEPLU010000002">
    <property type="protein sequence ID" value="MET3527366.1"/>
    <property type="molecule type" value="Genomic_DNA"/>
</dbReference>
<evidence type="ECO:0000313" key="2">
    <source>
        <dbReference type="EMBL" id="MET3527366.1"/>
    </source>
</evidence>
<protein>
    <submittedName>
        <fullName evidence="2">UrcA family protein</fullName>
    </submittedName>
</protein>
<organism evidence="2 3">
    <name type="scientific">Phenylobacterium koreense</name>
    <dbReference type="NCBI Taxonomy" id="266125"/>
    <lineage>
        <taxon>Bacteria</taxon>
        <taxon>Pseudomonadati</taxon>
        <taxon>Pseudomonadota</taxon>
        <taxon>Alphaproteobacteria</taxon>
        <taxon>Caulobacterales</taxon>
        <taxon>Caulobacteraceae</taxon>
        <taxon>Phenylobacterium</taxon>
    </lineage>
</organism>
<sequence>MKTPITFAMAAIAFLSVTGGARAEYRPALRTATVAYEDLDLSRSGGRAMLERRIALAVRKVCPDIPHPLRLEEQFFYSQCRKAAWDSAASQVAAASTGTQLAKATITLSGKPRR</sequence>
<name>A0ABV2ELZ2_9CAUL</name>
<feature type="signal peptide" evidence="1">
    <location>
        <begin position="1"/>
        <end position="23"/>
    </location>
</feature>
<keyword evidence="3" id="KW-1185">Reference proteome</keyword>
<feature type="chain" id="PRO_5046868597" evidence="1">
    <location>
        <begin position="24"/>
        <end position="114"/>
    </location>
</feature>
<accession>A0ABV2ELZ2</accession>
<comment type="caution">
    <text evidence="2">The sequence shown here is derived from an EMBL/GenBank/DDBJ whole genome shotgun (WGS) entry which is preliminary data.</text>
</comment>
<proteinExistence type="predicted"/>
<gene>
    <name evidence="2" type="ORF">ABID41_002484</name>
</gene>
<dbReference type="RefSeq" id="WP_331930686.1">
    <property type="nucleotide sequence ID" value="NZ_JBEPLU010000002.1"/>
</dbReference>
<dbReference type="Proteomes" id="UP001549110">
    <property type="component" value="Unassembled WGS sequence"/>
</dbReference>
<reference evidence="2 3" key="1">
    <citation type="submission" date="2024-06" db="EMBL/GenBank/DDBJ databases">
        <title>Genomic Encyclopedia of Type Strains, Phase IV (KMG-IV): sequencing the most valuable type-strain genomes for metagenomic binning, comparative biology and taxonomic classification.</title>
        <authorList>
            <person name="Goeker M."/>
        </authorList>
    </citation>
    <scope>NUCLEOTIDE SEQUENCE [LARGE SCALE GENOMIC DNA]</scope>
    <source>
        <strain evidence="2 3">DSM 17809</strain>
    </source>
</reference>
<dbReference type="InterPro" id="IPR030972">
    <property type="entry name" value="UrcA_uranyl"/>
</dbReference>
<keyword evidence="1" id="KW-0732">Signal</keyword>
<evidence type="ECO:0000256" key="1">
    <source>
        <dbReference type="SAM" id="SignalP"/>
    </source>
</evidence>
<dbReference type="NCBIfam" id="TIGR04433">
    <property type="entry name" value="UrcA_uranyl"/>
    <property type="match status" value="1"/>
</dbReference>